<dbReference type="EMBL" id="JBHSBC010000056">
    <property type="protein sequence ID" value="MFC3986419.1"/>
    <property type="molecule type" value="Genomic_DNA"/>
</dbReference>
<evidence type="ECO:0000313" key="2">
    <source>
        <dbReference type="Proteomes" id="UP001595698"/>
    </source>
</evidence>
<proteinExistence type="predicted"/>
<sequence>MPPADRVFEARQTALTAAVALHGPVRLLPGVGRETTVAASRLAVRRTADVFAAYLLGTTRIHLIRGLVVDEATGVPADPTEGETMQLNTGQKVRYTADTEDAAGYDTVETVEWSTNEPTVVTLNISEDTRSCEVVSGAPGSAVLKASIPSLGLEVTEAIDVVPAGTATIKLVAGPVEDETPEAPAPSEEQ</sequence>
<accession>A0ABV8FFR2</accession>
<dbReference type="RefSeq" id="WP_386196637.1">
    <property type="nucleotide sequence ID" value="NZ_JBHSBC010000056.1"/>
</dbReference>
<protein>
    <submittedName>
        <fullName evidence="1">Uncharacterized protein</fullName>
    </submittedName>
</protein>
<keyword evidence="2" id="KW-1185">Reference proteome</keyword>
<reference evidence="2" key="1">
    <citation type="journal article" date="2019" name="Int. J. Syst. Evol. Microbiol.">
        <title>The Global Catalogue of Microorganisms (GCM) 10K type strain sequencing project: providing services to taxonomists for standard genome sequencing and annotation.</title>
        <authorList>
            <consortium name="The Broad Institute Genomics Platform"/>
            <consortium name="The Broad Institute Genome Sequencing Center for Infectious Disease"/>
            <person name="Wu L."/>
            <person name="Ma J."/>
        </authorList>
    </citation>
    <scope>NUCLEOTIDE SEQUENCE [LARGE SCALE GENOMIC DNA]</scope>
    <source>
        <strain evidence="2">TBRC 7912</strain>
    </source>
</reference>
<gene>
    <name evidence="1" type="ORF">ACFOYY_40250</name>
</gene>
<evidence type="ECO:0000313" key="1">
    <source>
        <dbReference type="EMBL" id="MFC3986419.1"/>
    </source>
</evidence>
<comment type="caution">
    <text evidence="1">The sequence shown here is derived from an EMBL/GenBank/DDBJ whole genome shotgun (WGS) entry which is preliminary data.</text>
</comment>
<organism evidence="1 2">
    <name type="scientific">Streptosporangium jomthongense</name>
    <dbReference type="NCBI Taxonomy" id="1193683"/>
    <lineage>
        <taxon>Bacteria</taxon>
        <taxon>Bacillati</taxon>
        <taxon>Actinomycetota</taxon>
        <taxon>Actinomycetes</taxon>
        <taxon>Streptosporangiales</taxon>
        <taxon>Streptosporangiaceae</taxon>
        <taxon>Streptosporangium</taxon>
    </lineage>
</organism>
<dbReference type="Proteomes" id="UP001595698">
    <property type="component" value="Unassembled WGS sequence"/>
</dbReference>
<name>A0ABV8FFR2_9ACTN</name>